<keyword evidence="2" id="KW-1185">Reference proteome</keyword>
<dbReference type="Proteomes" id="UP001231649">
    <property type="component" value="Chromosome 20"/>
</dbReference>
<sequence>MNDFPDKDDQAHVLSFSEIKQASDKIEGGIIHTPLCEAKISKYMDYNIYLKCENLQYTGSCAERGVRNALLAYGTEATSRGVIVPSRANMALGTAYQGGTLGVPVTVVMPERTPPAHAQRCSELGADVVLCGDSLEDAIKYARKVHHDSKQILLSSDDPLVMAGLGTVGLEIITQLPEADAVIVPVGGGGLLASVLVACKKLKCSCLVYGAECSKVPKMMKALQAGRPVSVNVLPNLAEGISASIVGANAFATIKGRLDRMLVVDEVYIARALISMLERERLVADGAGVCAVAAVMQGLVPELRGKRAVCIVSGGNIDSGRLARNIQRGLGSSGRLMRFAVPVPDHHGGLEQLAKTISEESAVLKSLVTEQMWVHSDVGTTWANVVVETANEEHASNFKDRLRDLYPTARFAVIDLDEKHKVTVR</sequence>
<accession>A0ACC2QD19</accession>
<reference evidence="1" key="1">
    <citation type="submission" date="2023-03" db="EMBL/GenBank/DDBJ databases">
        <title>Chromosome-level genomes of two armyworms, Mythimna separata and Mythimna loreyi, provide insights into the biosynthesis and reception of sex pheromones.</title>
        <authorList>
            <person name="Zhao H."/>
        </authorList>
    </citation>
    <scope>NUCLEOTIDE SEQUENCE</scope>
    <source>
        <strain evidence="1">BeijingLab</strain>
    </source>
</reference>
<proteinExistence type="predicted"/>
<gene>
    <name evidence="1" type="ORF">PYW08_007709</name>
</gene>
<dbReference type="EMBL" id="CM056796">
    <property type="protein sequence ID" value="KAJ8714089.1"/>
    <property type="molecule type" value="Genomic_DNA"/>
</dbReference>
<evidence type="ECO:0000313" key="1">
    <source>
        <dbReference type="EMBL" id="KAJ8714089.1"/>
    </source>
</evidence>
<comment type="caution">
    <text evidence="1">The sequence shown here is derived from an EMBL/GenBank/DDBJ whole genome shotgun (WGS) entry which is preliminary data.</text>
</comment>
<organism evidence="1 2">
    <name type="scientific">Mythimna loreyi</name>
    <dbReference type="NCBI Taxonomy" id="667449"/>
    <lineage>
        <taxon>Eukaryota</taxon>
        <taxon>Metazoa</taxon>
        <taxon>Ecdysozoa</taxon>
        <taxon>Arthropoda</taxon>
        <taxon>Hexapoda</taxon>
        <taxon>Insecta</taxon>
        <taxon>Pterygota</taxon>
        <taxon>Neoptera</taxon>
        <taxon>Endopterygota</taxon>
        <taxon>Lepidoptera</taxon>
        <taxon>Glossata</taxon>
        <taxon>Ditrysia</taxon>
        <taxon>Noctuoidea</taxon>
        <taxon>Noctuidae</taxon>
        <taxon>Noctuinae</taxon>
        <taxon>Hadenini</taxon>
        <taxon>Mythimna</taxon>
    </lineage>
</organism>
<protein>
    <submittedName>
        <fullName evidence="1">Uncharacterized protein</fullName>
    </submittedName>
</protein>
<evidence type="ECO:0000313" key="2">
    <source>
        <dbReference type="Proteomes" id="UP001231649"/>
    </source>
</evidence>
<name>A0ACC2QD19_9NEOP</name>